<keyword evidence="2" id="KW-1133">Transmembrane helix</keyword>
<dbReference type="eggNOG" id="ENOG5032Y7G">
    <property type="taxonomic scope" value="Bacteria"/>
</dbReference>
<protein>
    <recommendedName>
        <fullName evidence="5">DUF2752 domain-containing protein</fullName>
    </recommendedName>
</protein>
<dbReference type="PATRIC" id="fig|1223523.3.peg.4529"/>
<evidence type="ECO:0000313" key="3">
    <source>
        <dbReference type="EMBL" id="EME98267.1"/>
    </source>
</evidence>
<organism evidence="3 4">
    <name type="scientific">Streptomyces mobaraensis (strain ATCC 29032 / DSM 40847 / JCM 4168 / NBRC 13819 / NCIMB 11159 / IPCR 16-22)</name>
    <dbReference type="NCBI Taxonomy" id="1223523"/>
    <lineage>
        <taxon>Bacteria</taxon>
        <taxon>Bacillati</taxon>
        <taxon>Actinomycetota</taxon>
        <taxon>Actinomycetes</taxon>
        <taxon>Kitasatosporales</taxon>
        <taxon>Streptomycetaceae</taxon>
        <taxon>Streptomyces</taxon>
    </lineage>
</organism>
<name>M3AXE1_STRM1</name>
<feature type="transmembrane region" description="Helical" evidence="2">
    <location>
        <begin position="147"/>
        <end position="165"/>
    </location>
</feature>
<proteinExistence type="predicted"/>
<accession>M3AXE1</accession>
<gene>
    <name evidence="3" type="ORF">H340_22231</name>
</gene>
<keyword evidence="2" id="KW-0812">Transmembrane</keyword>
<dbReference type="STRING" id="1223523.H340_22231"/>
<comment type="caution">
    <text evidence="3">The sequence shown here is derived from an EMBL/GenBank/DDBJ whole genome shotgun (WGS) entry which is preliminary data.</text>
</comment>
<dbReference type="AlphaFoldDB" id="M3AXE1"/>
<dbReference type="EMBL" id="AORZ01000083">
    <property type="protein sequence ID" value="EME98267.1"/>
    <property type="molecule type" value="Genomic_DNA"/>
</dbReference>
<evidence type="ECO:0008006" key="5">
    <source>
        <dbReference type="Google" id="ProtNLM"/>
    </source>
</evidence>
<feature type="compositionally biased region" description="Low complexity" evidence="1">
    <location>
        <begin position="21"/>
        <end position="33"/>
    </location>
</feature>
<sequence length="173" mass="17830">MREPASGPGPRPGSGPGPGRRPGFAPGRDAAPPVRRPSPRRPSLRRLGAPLGVAAGLGAAAALVAAVDPNEPGHYPVCPLLRHTGLLCPACGGLRGLHALLHGDLAAALRANALAVPGYAVFAVLWAVWCVRAVRRDGGMPLALRPAHWWGVGLLVLAFTVVRNLPCGDFLTP</sequence>
<dbReference type="Proteomes" id="UP000011740">
    <property type="component" value="Unassembled WGS sequence"/>
</dbReference>
<feature type="region of interest" description="Disordered" evidence="1">
    <location>
        <begin position="1"/>
        <end position="45"/>
    </location>
</feature>
<evidence type="ECO:0000256" key="1">
    <source>
        <dbReference type="SAM" id="MobiDB-lite"/>
    </source>
</evidence>
<feature type="transmembrane region" description="Helical" evidence="2">
    <location>
        <begin position="114"/>
        <end position="135"/>
    </location>
</feature>
<evidence type="ECO:0000256" key="2">
    <source>
        <dbReference type="SAM" id="Phobius"/>
    </source>
</evidence>
<keyword evidence="2" id="KW-0472">Membrane</keyword>
<evidence type="ECO:0000313" key="4">
    <source>
        <dbReference type="Proteomes" id="UP000011740"/>
    </source>
</evidence>
<reference evidence="3 4" key="1">
    <citation type="journal article" date="2013" name="Genome Announc.">
        <title>Whole-Genome Shotgun Assembly and Analysis of the Genome of Streptomyces mobaraensis DSM 40847, a Strain for Industrial Production of Microbial Transglutaminase.</title>
        <authorList>
            <person name="Yang H."/>
            <person name="He T."/>
            <person name="Wu W."/>
            <person name="Zhu W."/>
            <person name="Lu B."/>
            <person name="Sun W."/>
        </authorList>
    </citation>
    <scope>NUCLEOTIDE SEQUENCE [LARGE SCALE GENOMIC DNA]</scope>
    <source>
        <strain evidence="3 4">DSM 40847</strain>
    </source>
</reference>
<dbReference type="InterPro" id="IPR021215">
    <property type="entry name" value="DUF2752"/>
</dbReference>
<dbReference type="Pfam" id="PF10825">
    <property type="entry name" value="DUF2752"/>
    <property type="match status" value="1"/>
</dbReference>
<feature type="transmembrane region" description="Helical" evidence="2">
    <location>
        <begin position="47"/>
        <end position="67"/>
    </location>
</feature>
<dbReference type="RefSeq" id="WP_004949713.1">
    <property type="nucleotide sequence ID" value="NZ_AORZ01000083.1"/>
</dbReference>